<keyword evidence="6 10" id="KW-0093">Biotin biosynthesis</keyword>
<dbReference type="EC" id="2.6.1.62" evidence="10"/>
<dbReference type="InterPro" id="IPR015424">
    <property type="entry name" value="PyrdxlP-dep_Trfase"/>
</dbReference>
<comment type="pathway">
    <text evidence="2 10">Cofactor biosynthesis; biotin biosynthesis; 7,8-diaminononanoate from 8-amino-7-oxononanoate (SAM route): step 1/1.</text>
</comment>
<keyword evidence="4 10" id="KW-0808">Transferase</keyword>
<dbReference type="GO" id="GO:0009102">
    <property type="term" value="P:biotin biosynthetic process"/>
    <property type="evidence" value="ECO:0007669"/>
    <property type="project" value="UniProtKB-UniRule"/>
</dbReference>
<feature type="binding site" evidence="10">
    <location>
        <position position="56"/>
    </location>
    <ligand>
        <name>substrate</name>
    </ligand>
</feature>
<evidence type="ECO:0000256" key="3">
    <source>
        <dbReference type="ARBA" id="ARBA00022576"/>
    </source>
</evidence>
<dbReference type="GO" id="GO:0004015">
    <property type="term" value="F:adenosylmethionine-8-amino-7-oxononanoate transaminase activity"/>
    <property type="evidence" value="ECO:0007669"/>
    <property type="project" value="UniProtKB-UniRule"/>
</dbReference>
<evidence type="ECO:0000313" key="11">
    <source>
        <dbReference type="EMBL" id="QES39848.1"/>
    </source>
</evidence>
<feature type="binding site" evidence="10">
    <location>
        <begin position="116"/>
        <end position="117"/>
    </location>
    <ligand>
        <name>pyridoxal 5'-phosphate</name>
        <dbReference type="ChEBI" id="CHEBI:597326"/>
    </ligand>
</feature>
<keyword evidence="10" id="KW-0963">Cytoplasm</keyword>
<sequence length="428" mass="46060">MPDLSTADLLALDRQHVWHPYAPMPGRQEPLVVESASGVRMRLAGGDELIDGMSSWWSAIHGYNHPVLNEAVRGQLDRMSHVMFGGLTHEPAVSLAKRLVDMTPDGLEHVFLSDSGSVSVEVAVKMCLQHWRSLGRPEKQRMLTWRGGYHGDTWQPMAVCDPKGGMHELWQGVLPRQVFADAPPSGFDAYEEAYAEHLHELIGRHAGELAGVIVEPVVQGAGGMRFHSPGYLRALRQACDAHDVLLVFDEIATGFGRTGALFAADHAGVTPDVMCIGKALTGGYLSMAATLCTSRVADGISEGEVPVLAHGPTFMGNPLAAAVAGASIDLLLGQDWHTEVKRIETGLREGLAEAAALPSVREVRVLGAIGVVQLDHPADMEAATRAAVREGVWVRPFRDLIYTMPPYITGDDDVARIARAVCAAAKEG</sequence>
<evidence type="ECO:0000256" key="9">
    <source>
        <dbReference type="ARBA" id="ARBA00060970"/>
    </source>
</evidence>
<comment type="similarity">
    <text evidence="9 10">Belongs to the class-III pyridoxal-phosphate-dependent aminotransferase family. BioA subfamily.</text>
</comment>
<evidence type="ECO:0000256" key="1">
    <source>
        <dbReference type="ARBA" id="ARBA00001933"/>
    </source>
</evidence>
<evidence type="ECO:0000256" key="2">
    <source>
        <dbReference type="ARBA" id="ARBA00005063"/>
    </source>
</evidence>
<comment type="cofactor">
    <cofactor evidence="1 10">
        <name>pyridoxal 5'-phosphate</name>
        <dbReference type="ChEBI" id="CHEBI:597326"/>
    </cofactor>
</comment>
<protein>
    <recommendedName>
        <fullName evidence="10">Adenosylmethionine-8-amino-7-oxononanoate aminotransferase</fullName>
        <ecNumber evidence="10">2.6.1.62</ecNumber>
    </recommendedName>
    <alternativeName>
        <fullName evidence="10">7,8-diamino-pelargonic acid aminotransferase</fullName>
        <shortName evidence="10">DAPA AT</shortName>
        <shortName evidence="10">DAPA aminotransferase</shortName>
    </alternativeName>
    <alternativeName>
        <fullName evidence="10">7,8-diaminononanoate synthase</fullName>
        <shortName evidence="10">DANS</shortName>
    </alternativeName>
    <alternativeName>
        <fullName evidence="10">Diaminopelargonic acid synthase</fullName>
    </alternativeName>
</protein>
<dbReference type="FunFam" id="3.40.640.10:FF:000041">
    <property type="entry name" value="Adenosylmethionine-8-amino-7-oxononanoate aminotransferase"/>
    <property type="match status" value="1"/>
</dbReference>
<evidence type="ECO:0000256" key="5">
    <source>
        <dbReference type="ARBA" id="ARBA00022691"/>
    </source>
</evidence>
<comment type="catalytic activity">
    <reaction evidence="8 10">
        <text>(8S)-8-amino-7-oxononanoate + S-adenosyl-L-methionine = S-adenosyl-4-methylsulfanyl-2-oxobutanoate + (7R,8S)-7,8-diammoniononanoate</text>
        <dbReference type="Rhea" id="RHEA:16861"/>
        <dbReference type="ChEBI" id="CHEBI:16490"/>
        <dbReference type="ChEBI" id="CHEBI:59789"/>
        <dbReference type="ChEBI" id="CHEBI:149468"/>
        <dbReference type="ChEBI" id="CHEBI:149469"/>
        <dbReference type="EC" id="2.6.1.62"/>
    </reaction>
</comment>
<dbReference type="Gene3D" id="3.90.1150.10">
    <property type="entry name" value="Aspartate Aminotransferase, domain 1"/>
    <property type="match status" value="1"/>
</dbReference>
<accession>A0A5P2CDI1</accession>
<dbReference type="CDD" id="cd00610">
    <property type="entry name" value="OAT_like"/>
    <property type="match status" value="1"/>
</dbReference>
<gene>
    <name evidence="10" type="primary">bioA</name>
    <name evidence="11" type="ORF">DEJ49_01640</name>
</gene>
<dbReference type="RefSeq" id="WP_150182015.1">
    <property type="nucleotide sequence ID" value="NZ_CP029191.1"/>
</dbReference>
<reference evidence="11 12" key="1">
    <citation type="submission" date="2018-05" db="EMBL/GenBank/DDBJ databases">
        <title>Streptomyces venezuelae.</title>
        <authorList>
            <person name="Kim W."/>
            <person name="Lee N."/>
            <person name="Cho B.-K."/>
        </authorList>
    </citation>
    <scope>NUCLEOTIDE SEQUENCE [LARGE SCALE GENOMIC DNA]</scope>
    <source>
        <strain evidence="11 12">ATCC 14585</strain>
    </source>
</reference>
<feature type="site" description="Participates in the substrate recognition with KAPA and in a stacking interaction with the adenine ring of SAM" evidence="10">
    <location>
        <position position="21"/>
    </location>
</feature>
<dbReference type="PANTHER" id="PTHR42684">
    <property type="entry name" value="ADENOSYLMETHIONINE-8-AMINO-7-OXONONANOATE AMINOTRANSFERASE"/>
    <property type="match status" value="1"/>
</dbReference>
<dbReference type="InterPro" id="IPR005814">
    <property type="entry name" value="Aminotrans_3"/>
</dbReference>
<dbReference type="AlphaFoldDB" id="A0A5P2CDI1"/>
<evidence type="ECO:0000313" key="12">
    <source>
        <dbReference type="Proteomes" id="UP000324015"/>
    </source>
</evidence>
<dbReference type="UniPathway" id="UPA00078">
    <property type="reaction ID" value="UER00160"/>
</dbReference>
<dbReference type="PANTHER" id="PTHR42684:SF17">
    <property type="entry name" value="ADENOSYLMETHIONINE-8-AMINO-7-OXONONANOATE AMINOTRANSFERASE"/>
    <property type="match status" value="1"/>
</dbReference>
<comment type="subunit">
    <text evidence="10">Homodimer.</text>
</comment>
<keyword evidence="3 10" id="KW-0032">Aminotransferase</keyword>
<dbReference type="InterPro" id="IPR015422">
    <property type="entry name" value="PyrdxlP-dep_Trfase_small"/>
</dbReference>
<dbReference type="EMBL" id="CP029191">
    <property type="protein sequence ID" value="QES39848.1"/>
    <property type="molecule type" value="Genomic_DNA"/>
</dbReference>
<feature type="binding site" evidence="10">
    <location>
        <position position="395"/>
    </location>
    <ligand>
        <name>substrate</name>
    </ligand>
</feature>
<dbReference type="GO" id="GO:0005737">
    <property type="term" value="C:cytoplasm"/>
    <property type="evidence" value="ECO:0007669"/>
    <property type="project" value="UniProtKB-SubCell"/>
</dbReference>
<evidence type="ECO:0000256" key="4">
    <source>
        <dbReference type="ARBA" id="ARBA00022679"/>
    </source>
</evidence>
<dbReference type="NCBIfam" id="NF004624">
    <property type="entry name" value="PRK05964.1"/>
    <property type="match status" value="1"/>
</dbReference>
<dbReference type="HAMAP" id="MF_00834">
    <property type="entry name" value="BioA"/>
    <property type="match status" value="1"/>
</dbReference>
<dbReference type="SUPFAM" id="SSF53383">
    <property type="entry name" value="PLP-dependent transferases"/>
    <property type="match status" value="1"/>
</dbReference>
<keyword evidence="5 10" id="KW-0949">S-adenosyl-L-methionine</keyword>
<dbReference type="InterPro" id="IPR049704">
    <property type="entry name" value="Aminotrans_3_PPA_site"/>
</dbReference>
<feature type="binding site" evidence="10">
    <location>
        <position position="278"/>
    </location>
    <ligand>
        <name>substrate</name>
    </ligand>
</feature>
<dbReference type="Pfam" id="PF00202">
    <property type="entry name" value="Aminotran_3"/>
    <property type="match status" value="1"/>
</dbReference>
<dbReference type="NCBIfam" id="TIGR00508">
    <property type="entry name" value="bioA"/>
    <property type="match status" value="1"/>
</dbReference>
<keyword evidence="7 10" id="KW-0663">Pyridoxal phosphate</keyword>
<feature type="binding site" evidence="10">
    <location>
        <begin position="312"/>
        <end position="313"/>
    </location>
    <ligand>
        <name>pyridoxal 5'-phosphate</name>
        <dbReference type="ChEBI" id="CHEBI:597326"/>
    </ligand>
</feature>
<feature type="binding site" evidence="10">
    <location>
        <position position="311"/>
    </location>
    <ligand>
        <name>substrate</name>
    </ligand>
</feature>
<dbReference type="InterPro" id="IPR015421">
    <property type="entry name" value="PyrdxlP-dep_Trfase_major"/>
</dbReference>
<feature type="binding site" evidence="10">
    <location>
        <position position="249"/>
    </location>
    <ligand>
        <name>pyridoxal 5'-phosphate</name>
        <dbReference type="ChEBI" id="CHEBI:597326"/>
    </ligand>
</feature>
<feature type="binding site" evidence="10">
    <location>
        <position position="149"/>
    </location>
    <ligand>
        <name>substrate</name>
    </ligand>
</feature>
<feature type="modified residue" description="N6-(pyridoxal phosphate)lysine" evidence="10">
    <location>
        <position position="278"/>
    </location>
</feature>
<evidence type="ECO:0000256" key="6">
    <source>
        <dbReference type="ARBA" id="ARBA00022756"/>
    </source>
</evidence>
<dbReference type="Gene3D" id="3.40.640.10">
    <property type="entry name" value="Type I PLP-dependent aspartate aminotransferase-like (Major domain)"/>
    <property type="match status" value="1"/>
</dbReference>
<evidence type="ECO:0000256" key="7">
    <source>
        <dbReference type="ARBA" id="ARBA00022898"/>
    </source>
</evidence>
<dbReference type="InterPro" id="IPR005815">
    <property type="entry name" value="BioA"/>
</dbReference>
<evidence type="ECO:0000256" key="8">
    <source>
        <dbReference type="ARBA" id="ARBA00048449"/>
    </source>
</evidence>
<comment type="subcellular location">
    <subcellularLocation>
        <location evidence="10">Cytoplasm</location>
    </subcellularLocation>
</comment>
<evidence type="ECO:0000256" key="10">
    <source>
        <dbReference type="HAMAP-Rule" id="MF_00834"/>
    </source>
</evidence>
<dbReference type="GO" id="GO:0030170">
    <property type="term" value="F:pyridoxal phosphate binding"/>
    <property type="evidence" value="ECO:0007669"/>
    <property type="project" value="UniProtKB-UniRule"/>
</dbReference>
<proteinExistence type="inferred from homology"/>
<dbReference type="Proteomes" id="UP000324015">
    <property type="component" value="Chromosome"/>
</dbReference>
<comment type="function">
    <text evidence="10">Catalyzes the transfer of the alpha-amino group from S-adenosyl-L-methionine (SAM) to 7-keto-8-aminopelargonic acid (KAPA) to form 7,8-diaminopelargonic acid (DAPA). It is the only aminotransferase known to utilize SAM as an amino donor.</text>
</comment>
<dbReference type="PROSITE" id="PS00600">
    <property type="entry name" value="AA_TRANSFER_CLASS_3"/>
    <property type="match status" value="1"/>
</dbReference>
<organism evidence="11 12">
    <name type="scientific">Streptomyces venezuelae</name>
    <dbReference type="NCBI Taxonomy" id="54571"/>
    <lineage>
        <taxon>Bacteria</taxon>
        <taxon>Bacillati</taxon>
        <taxon>Actinomycetota</taxon>
        <taxon>Actinomycetes</taxon>
        <taxon>Kitasatosporales</taxon>
        <taxon>Streptomycetaceae</taxon>
        <taxon>Streptomyces</taxon>
    </lineage>
</organism>
<name>A0A5P2CDI1_STRVZ</name>